<dbReference type="InterPro" id="IPR036680">
    <property type="entry name" value="SPOR-like_sf"/>
</dbReference>
<proteinExistence type="predicted"/>
<gene>
    <name evidence="2" type="ORF">ENX68_01095</name>
</gene>
<dbReference type="AlphaFoldDB" id="A0A7V3RG67"/>
<feature type="domain" description="SPOR" evidence="1">
    <location>
        <begin position="318"/>
        <end position="394"/>
    </location>
</feature>
<evidence type="ECO:0000259" key="1">
    <source>
        <dbReference type="PROSITE" id="PS51724"/>
    </source>
</evidence>
<dbReference type="PROSITE" id="PS51724">
    <property type="entry name" value="SPOR"/>
    <property type="match status" value="1"/>
</dbReference>
<dbReference type="SUPFAM" id="SSF110997">
    <property type="entry name" value="Sporulation related repeat"/>
    <property type="match status" value="1"/>
</dbReference>
<dbReference type="InterPro" id="IPR007730">
    <property type="entry name" value="SPOR-like_dom"/>
</dbReference>
<accession>A0A7V3RG67</accession>
<reference evidence="2" key="1">
    <citation type="journal article" date="2020" name="mSystems">
        <title>Genome- and Community-Level Interaction Insights into Carbon Utilization and Element Cycling Functions of Hydrothermarchaeota in Hydrothermal Sediment.</title>
        <authorList>
            <person name="Zhou Z."/>
            <person name="Liu Y."/>
            <person name="Xu W."/>
            <person name="Pan J."/>
            <person name="Luo Z.H."/>
            <person name="Li M."/>
        </authorList>
    </citation>
    <scope>NUCLEOTIDE SEQUENCE [LARGE SCALE GENOMIC DNA]</scope>
    <source>
        <strain evidence="2">SpSt-961</strain>
    </source>
</reference>
<evidence type="ECO:0000313" key="2">
    <source>
        <dbReference type="EMBL" id="HGE77580.1"/>
    </source>
</evidence>
<protein>
    <submittedName>
        <fullName evidence="2">SPOR domain-containing protein</fullName>
    </submittedName>
</protein>
<dbReference type="SUPFAM" id="SSF50998">
    <property type="entry name" value="Quinoprotein alcohol dehydrogenase-like"/>
    <property type="match status" value="1"/>
</dbReference>
<name>A0A7V3RG67_UNCW3</name>
<dbReference type="EMBL" id="DTOZ01000037">
    <property type="protein sequence ID" value="HGE77580.1"/>
    <property type="molecule type" value="Genomic_DNA"/>
</dbReference>
<dbReference type="GO" id="GO:0042834">
    <property type="term" value="F:peptidoglycan binding"/>
    <property type="evidence" value="ECO:0007669"/>
    <property type="project" value="InterPro"/>
</dbReference>
<dbReference type="InterPro" id="IPR011047">
    <property type="entry name" value="Quinoprotein_ADH-like_sf"/>
</dbReference>
<comment type="caution">
    <text evidence="2">The sequence shown here is derived from an EMBL/GenBank/DDBJ whole genome shotgun (WGS) entry which is preliminary data.</text>
</comment>
<sequence length="425" mass="49855">MLIIHLFLLNLILFNDRILKFDLQTLLYQDIVLKEEIIDYAIEDFLYVLTTRNIYSIDTTSFRIIDQTPLPQKFNYITIGQDDIFLISPSEIIILNKRNLSFKNGIGIEPGDYQPMIPPALLPNMNLIYLINTDEKRSIIRVIDYKKGRKVKNGSFFGIKKFYYIPEERIFVILTNSGIYLLDLNLKMSKKIKFNFPAEDFFIYKGNFVITNKQGIFCIDKDGKVIDFQPVLFDTPLQNQQFYFFNPEYLISIDPLTFRIKRIIKNEEKVNKIYPVDDECSLGINKKGDLFLLDKYGRITRLIREEYGELKPSELRETHGDSLFYLQFGAFSDINLAKNFSDSIKSMGFPVFIDSSMNDLYRIKLGGFMEKKLAQEIVERINLPCWLVFHKKFDCLPDTIFNFCQEIYHLKNGIIKKGVNDEKNN</sequence>
<organism evidence="2">
    <name type="scientific">candidate division WOR-3 bacterium</name>
    <dbReference type="NCBI Taxonomy" id="2052148"/>
    <lineage>
        <taxon>Bacteria</taxon>
        <taxon>Bacteria division WOR-3</taxon>
    </lineage>
</organism>
<dbReference type="Pfam" id="PF05036">
    <property type="entry name" value="SPOR"/>
    <property type="match status" value="1"/>
</dbReference>
<dbReference type="Gene3D" id="3.30.70.1070">
    <property type="entry name" value="Sporulation related repeat"/>
    <property type="match status" value="1"/>
</dbReference>